<dbReference type="RefSeq" id="WP_046313230.1">
    <property type="nucleotide sequence ID" value="NZ_CBCSCY010000035.1"/>
</dbReference>
<keyword evidence="2" id="KW-1185">Reference proteome</keyword>
<evidence type="ECO:0000313" key="2">
    <source>
        <dbReference type="Proteomes" id="UP000033109"/>
    </source>
</evidence>
<protein>
    <submittedName>
        <fullName evidence="1">Uncharacterized protein</fullName>
    </submittedName>
</protein>
<gene>
    <name evidence="1" type="ORF">PKOR_20775</name>
</gene>
<accession>A0A0E3UZ71</accession>
<reference evidence="1 2" key="1">
    <citation type="journal article" date="2015" name="Sci. Rep.">
        <title>Unraveling adaptation of Pontibacter korlensis to radiation and infertility in desert through complete genome and comparative transcriptomic analysis.</title>
        <authorList>
            <person name="Dai J."/>
            <person name="Dai W."/>
            <person name="Qiu C."/>
            <person name="Yang Z."/>
            <person name="Zhang Y."/>
            <person name="Zhou M."/>
            <person name="Zhang L."/>
            <person name="Fang C."/>
            <person name="Gao Q."/>
            <person name="Yang Q."/>
            <person name="Li X."/>
            <person name="Wang Z."/>
            <person name="Wang Z."/>
            <person name="Jia Z."/>
            <person name="Chen X."/>
        </authorList>
    </citation>
    <scope>NUCLEOTIDE SEQUENCE [LARGE SCALE GENOMIC DNA]</scope>
    <source>
        <strain evidence="1 2">X14-1T</strain>
    </source>
</reference>
<dbReference type="HOGENOM" id="CLU_1494632_0_0_10"/>
<dbReference type="PATRIC" id="fig|400092.3.peg.4564"/>
<organism evidence="1 2">
    <name type="scientific">Pontibacter korlensis</name>
    <dbReference type="NCBI Taxonomy" id="400092"/>
    <lineage>
        <taxon>Bacteria</taxon>
        <taxon>Pseudomonadati</taxon>
        <taxon>Bacteroidota</taxon>
        <taxon>Cytophagia</taxon>
        <taxon>Cytophagales</taxon>
        <taxon>Hymenobacteraceae</taxon>
        <taxon>Pontibacter</taxon>
    </lineage>
</organism>
<proteinExistence type="predicted"/>
<dbReference type="OrthoDB" id="2452142at2"/>
<dbReference type="AlphaFoldDB" id="A0A0E3UZ71"/>
<dbReference type="KEGG" id="pko:PKOR_20775"/>
<name>A0A0E3UZ71_9BACT</name>
<sequence length="183" mass="20740">MDNTTQTVLIELDQETRNKQLDRAKSWFDNVLLTQTSYRKLLEDTVDKIEEPHIKMYLAEMAGQEIKHEERTRELFSLIDREPSDVRHLLGEVAGKARQALGDFIAVAGGTKGPWQDLHQLYLSNHNSMGAFAVAEQLGLALGIPRIAEIAFMVVAEKSTSQLLLQECVLEMCSMSILYKEDF</sequence>
<dbReference type="EMBL" id="CP009621">
    <property type="protein sequence ID" value="AKD05061.1"/>
    <property type="molecule type" value="Genomic_DNA"/>
</dbReference>
<evidence type="ECO:0000313" key="1">
    <source>
        <dbReference type="EMBL" id="AKD05061.1"/>
    </source>
</evidence>
<dbReference type="Proteomes" id="UP000033109">
    <property type="component" value="Chromosome"/>
</dbReference>